<dbReference type="InterPro" id="IPR027417">
    <property type="entry name" value="P-loop_NTPase"/>
</dbReference>
<dbReference type="SUPFAM" id="SSF52540">
    <property type="entry name" value="P-loop containing nucleoside triphosphate hydrolases"/>
    <property type="match status" value="1"/>
</dbReference>
<evidence type="ECO:0000313" key="7">
    <source>
        <dbReference type="EMBL" id="KAF5814173.1"/>
    </source>
</evidence>
<proteinExistence type="inferred from homology"/>
<evidence type="ECO:0000256" key="5">
    <source>
        <dbReference type="SAM" id="Coils"/>
    </source>
</evidence>
<evidence type="ECO:0000313" key="8">
    <source>
        <dbReference type="Proteomes" id="UP000215914"/>
    </source>
</evidence>
<dbReference type="AlphaFoldDB" id="A0A9K3JFD0"/>
<keyword evidence="5" id="KW-0175">Coiled coil</keyword>
<dbReference type="GO" id="GO:0043531">
    <property type="term" value="F:ADP binding"/>
    <property type="evidence" value="ECO:0007669"/>
    <property type="project" value="InterPro"/>
</dbReference>
<sequence length="798" mass="90692">MAELLGALLGEAVSRVSSVIIAEIEKTCSFKTELTKIKERVESMRPIAERLDKLNKQLDGLKEEKGRFTSMLEQAEVLAKKCSTRKLHQYSSYASKLDKMNRSLQEYVNTDLQFQIALDTKETLVEVRDLKRRREKGSSSGWRTSVPLLKGDAIGFDSRVTELKGKVLKDSPKGDCSVVVVSAMGGSGKTTLVTLFCRDPEIQRRFDRNIYHVTVSERYDIKVIITKLLDPSPNITNNEEAIQQWGSFLAENDQSEILLVLDDVWSESVITDLMFKSPRYKILVTSRMTFKRFETYQLQALNNEDATRLFCDSAFSKNENENDNIRDERVHQLVKCCKNHPLALSVMGGSLKGEPSANWDLMIQQLYKETTSLLDLHESVQICLKKSLYFFEEESEMKKCYLDLGLFPEAQKIAATTLLDMWAHLHNHDEGGLPTFNILTKLSSRNFATLLPISKHSTVVANYCEEESVVQHDMMRALAIQLSSEEPLERRERLIINTNSDDLLNLPQIVNARILSICTGLTTDERFPSTWNEIEAPNVEVFVLNYMSIMHPLPQFMHNMKSLKVLIITNYGYDCFEIQNLPKPRYLSGLTRIRLDHVSISSIISTTILMLENLKKLSLIMCKIGNSFNQGTPNKLTSLCEIDIDSCDDLLTFPTMLCNVVSLKKLRITNCHELTLFSEEFGSLLNLEVLRVASCTKLIALPESMRNLKKLRIIDLSDCLNLKELPLHIGELGSLQTIDVTGCEGLRDQLPKSLQDFDKVKVKVVCDEETSKVLTDFKNVKVVEKDPVDILRKIIGYI</sequence>
<evidence type="ECO:0000256" key="3">
    <source>
        <dbReference type="ARBA" id="ARBA00022737"/>
    </source>
</evidence>
<feature type="domain" description="RPW8" evidence="6">
    <location>
        <begin position="1"/>
        <end position="146"/>
    </location>
</feature>
<dbReference type="Pfam" id="PF05659">
    <property type="entry name" value="RPW8"/>
    <property type="match status" value="1"/>
</dbReference>
<dbReference type="InterPro" id="IPR032675">
    <property type="entry name" value="LRR_dom_sf"/>
</dbReference>
<evidence type="ECO:0000256" key="2">
    <source>
        <dbReference type="ARBA" id="ARBA00022614"/>
    </source>
</evidence>
<accession>A0A9K3JFD0</accession>
<dbReference type="Gene3D" id="3.80.10.10">
    <property type="entry name" value="Ribonuclease Inhibitor"/>
    <property type="match status" value="1"/>
</dbReference>
<feature type="coiled-coil region" evidence="5">
    <location>
        <begin position="44"/>
        <end position="71"/>
    </location>
</feature>
<keyword evidence="8" id="KW-1185">Reference proteome</keyword>
<organism evidence="7 8">
    <name type="scientific">Helianthus annuus</name>
    <name type="common">Common sunflower</name>
    <dbReference type="NCBI Taxonomy" id="4232"/>
    <lineage>
        <taxon>Eukaryota</taxon>
        <taxon>Viridiplantae</taxon>
        <taxon>Streptophyta</taxon>
        <taxon>Embryophyta</taxon>
        <taxon>Tracheophyta</taxon>
        <taxon>Spermatophyta</taxon>
        <taxon>Magnoliopsida</taxon>
        <taxon>eudicotyledons</taxon>
        <taxon>Gunneridae</taxon>
        <taxon>Pentapetalae</taxon>
        <taxon>asterids</taxon>
        <taxon>campanulids</taxon>
        <taxon>Asterales</taxon>
        <taxon>Asteraceae</taxon>
        <taxon>Asteroideae</taxon>
        <taxon>Heliantheae alliance</taxon>
        <taxon>Heliantheae</taxon>
        <taxon>Helianthus</taxon>
    </lineage>
</organism>
<dbReference type="OrthoDB" id="2016095at2759"/>
<dbReference type="GO" id="GO:0006952">
    <property type="term" value="P:defense response"/>
    <property type="evidence" value="ECO:0007669"/>
    <property type="project" value="UniProtKB-KW"/>
</dbReference>
<dbReference type="Gene3D" id="1.10.10.10">
    <property type="entry name" value="Winged helix-like DNA-binding domain superfamily/Winged helix DNA-binding domain"/>
    <property type="match status" value="1"/>
</dbReference>
<dbReference type="EMBL" id="MNCJ02000318">
    <property type="protein sequence ID" value="KAF5814173.1"/>
    <property type="molecule type" value="Genomic_DNA"/>
</dbReference>
<evidence type="ECO:0000259" key="6">
    <source>
        <dbReference type="PROSITE" id="PS51153"/>
    </source>
</evidence>
<dbReference type="PANTHER" id="PTHR36766">
    <property type="entry name" value="PLANT BROAD-SPECTRUM MILDEW RESISTANCE PROTEIN RPW8"/>
    <property type="match status" value="1"/>
</dbReference>
<dbReference type="Pfam" id="PF00931">
    <property type="entry name" value="NB-ARC"/>
    <property type="match status" value="1"/>
</dbReference>
<dbReference type="PANTHER" id="PTHR36766:SF15">
    <property type="entry name" value="POWDERY MILDEW RESISTANCE PROTEIN, RPW8"/>
    <property type="match status" value="1"/>
</dbReference>
<reference evidence="7" key="1">
    <citation type="journal article" date="2017" name="Nature">
        <title>The sunflower genome provides insights into oil metabolism, flowering and Asterid evolution.</title>
        <authorList>
            <person name="Badouin H."/>
            <person name="Gouzy J."/>
            <person name="Grassa C.J."/>
            <person name="Murat F."/>
            <person name="Staton S.E."/>
            <person name="Cottret L."/>
            <person name="Lelandais-Briere C."/>
            <person name="Owens G.L."/>
            <person name="Carrere S."/>
            <person name="Mayjonade B."/>
            <person name="Legrand L."/>
            <person name="Gill N."/>
            <person name="Kane N.C."/>
            <person name="Bowers J.E."/>
            <person name="Hubner S."/>
            <person name="Bellec A."/>
            <person name="Berard A."/>
            <person name="Berges H."/>
            <person name="Blanchet N."/>
            <person name="Boniface M.C."/>
            <person name="Brunel D."/>
            <person name="Catrice O."/>
            <person name="Chaidir N."/>
            <person name="Claudel C."/>
            <person name="Donnadieu C."/>
            <person name="Faraut T."/>
            <person name="Fievet G."/>
            <person name="Helmstetter N."/>
            <person name="King M."/>
            <person name="Knapp S.J."/>
            <person name="Lai Z."/>
            <person name="Le Paslier M.C."/>
            <person name="Lippi Y."/>
            <person name="Lorenzon L."/>
            <person name="Mandel J.R."/>
            <person name="Marage G."/>
            <person name="Marchand G."/>
            <person name="Marquand E."/>
            <person name="Bret-Mestries E."/>
            <person name="Morien E."/>
            <person name="Nambeesan S."/>
            <person name="Nguyen T."/>
            <person name="Pegot-Espagnet P."/>
            <person name="Pouilly N."/>
            <person name="Raftis F."/>
            <person name="Sallet E."/>
            <person name="Schiex T."/>
            <person name="Thomas J."/>
            <person name="Vandecasteele C."/>
            <person name="Vares D."/>
            <person name="Vear F."/>
            <person name="Vautrin S."/>
            <person name="Crespi M."/>
            <person name="Mangin B."/>
            <person name="Burke J.M."/>
            <person name="Salse J."/>
            <person name="Munos S."/>
            <person name="Vincourt P."/>
            <person name="Rieseberg L.H."/>
            <person name="Langlade N.B."/>
        </authorList>
    </citation>
    <scope>NUCLEOTIDE SEQUENCE</scope>
    <source>
        <tissue evidence="7">Leaves</tissue>
    </source>
</reference>
<protein>
    <submittedName>
        <fullName evidence="7">Powdery mildew resistance protein, RPW8</fullName>
    </submittedName>
</protein>
<dbReference type="Gene3D" id="3.40.50.300">
    <property type="entry name" value="P-loop containing nucleotide triphosphate hydrolases"/>
    <property type="match status" value="1"/>
</dbReference>
<comment type="similarity">
    <text evidence="1">Belongs to the disease resistance NB-LRR family.</text>
</comment>
<dbReference type="SUPFAM" id="SSF52047">
    <property type="entry name" value="RNI-like"/>
    <property type="match status" value="1"/>
</dbReference>
<keyword evidence="4" id="KW-0611">Plant defense</keyword>
<dbReference type="InterPro" id="IPR042197">
    <property type="entry name" value="Apaf_helical"/>
</dbReference>
<dbReference type="Gramene" id="mRNA:HanXRQr2_Chr03g0107791">
    <property type="protein sequence ID" value="mRNA:HanXRQr2_Chr03g0107791"/>
    <property type="gene ID" value="HanXRQr2_Chr03g0107791"/>
</dbReference>
<dbReference type="PROSITE" id="PS51153">
    <property type="entry name" value="RPW8"/>
    <property type="match status" value="1"/>
</dbReference>
<dbReference type="Gene3D" id="1.10.8.430">
    <property type="entry name" value="Helical domain of apoptotic protease-activating factors"/>
    <property type="match status" value="1"/>
</dbReference>
<dbReference type="PRINTS" id="PR00364">
    <property type="entry name" value="DISEASERSIST"/>
</dbReference>
<reference evidence="7" key="2">
    <citation type="submission" date="2020-06" db="EMBL/GenBank/DDBJ databases">
        <title>Helianthus annuus Genome sequencing and assembly Release 2.</title>
        <authorList>
            <person name="Gouzy J."/>
            <person name="Langlade N."/>
            <person name="Munos S."/>
        </authorList>
    </citation>
    <scope>NUCLEOTIDE SEQUENCE</scope>
    <source>
        <tissue evidence="7">Leaves</tissue>
    </source>
</reference>
<keyword evidence="3" id="KW-0677">Repeat</keyword>
<dbReference type="InterPro" id="IPR036388">
    <property type="entry name" value="WH-like_DNA-bd_sf"/>
</dbReference>
<dbReference type="Proteomes" id="UP000215914">
    <property type="component" value="Unassembled WGS sequence"/>
</dbReference>
<dbReference type="InterPro" id="IPR002182">
    <property type="entry name" value="NB-ARC"/>
</dbReference>
<name>A0A9K3JFD0_HELAN</name>
<dbReference type="InterPro" id="IPR008808">
    <property type="entry name" value="Powdery_mildew-R_dom"/>
</dbReference>
<evidence type="ECO:0000256" key="1">
    <source>
        <dbReference type="ARBA" id="ARBA00008894"/>
    </source>
</evidence>
<evidence type="ECO:0000256" key="4">
    <source>
        <dbReference type="ARBA" id="ARBA00022821"/>
    </source>
</evidence>
<comment type="caution">
    <text evidence="7">The sequence shown here is derived from an EMBL/GenBank/DDBJ whole genome shotgun (WGS) entry which is preliminary data.</text>
</comment>
<gene>
    <name evidence="7" type="ORF">HanXRQr2_Chr03g0107791</name>
</gene>
<keyword evidence="2" id="KW-0433">Leucine-rich repeat</keyword>